<dbReference type="InterPro" id="IPR050143">
    <property type="entry name" value="TRIM/RBCC"/>
</dbReference>
<organism evidence="9 10">
    <name type="scientific">Gopherus agassizii</name>
    <name type="common">Agassiz's desert tortoise</name>
    <dbReference type="NCBI Taxonomy" id="38772"/>
    <lineage>
        <taxon>Eukaryota</taxon>
        <taxon>Metazoa</taxon>
        <taxon>Chordata</taxon>
        <taxon>Craniata</taxon>
        <taxon>Vertebrata</taxon>
        <taxon>Euteleostomi</taxon>
        <taxon>Archelosauria</taxon>
        <taxon>Testudinata</taxon>
        <taxon>Testudines</taxon>
        <taxon>Cryptodira</taxon>
        <taxon>Durocryptodira</taxon>
        <taxon>Testudinoidea</taxon>
        <taxon>Testudinidae</taxon>
        <taxon>Gopherus</taxon>
    </lineage>
</organism>
<keyword evidence="5" id="KW-0175">Coiled coil</keyword>
<dbReference type="SUPFAM" id="SSF57850">
    <property type="entry name" value="RING/U-box"/>
    <property type="match status" value="1"/>
</dbReference>
<evidence type="ECO:0000256" key="5">
    <source>
        <dbReference type="SAM" id="Coils"/>
    </source>
</evidence>
<dbReference type="PROSITE" id="PS50119">
    <property type="entry name" value="ZF_BBOX"/>
    <property type="match status" value="1"/>
</dbReference>
<dbReference type="InterPro" id="IPR003877">
    <property type="entry name" value="SPRY_dom"/>
</dbReference>
<reference evidence="10" key="1">
    <citation type="journal article" date="2017" name="PLoS ONE">
        <title>The Agassiz's desert tortoise genome provides a resource for the conservation of a threatened species.</title>
        <authorList>
            <person name="Tollis M."/>
            <person name="DeNardo D.F."/>
            <person name="Cornelius J.A."/>
            <person name="Dolby G.A."/>
            <person name="Edwards T."/>
            <person name="Henen B.T."/>
            <person name="Karl A.E."/>
            <person name="Murphy R.W."/>
            <person name="Kusumi K."/>
        </authorList>
    </citation>
    <scope>NUCLEOTIDE SEQUENCE [LARGE SCALE GENOMIC DNA]</scope>
</reference>
<keyword evidence="10" id="KW-1185">Reference proteome</keyword>
<dbReference type="SMART" id="SM00184">
    <property type="entry name" value="RING"/>
    <property type="match status" value="1"/>
</dbReference>
<dbReference type="SMART" id="SM00336">
    <property type="entry name" value="BBOX"/>
    <property type="match status" value="1"/>
</dbReference>
<keyword evidence="3" id="KW-0862">Zinc</keyword>
<evidence type="ECO:0000259" key="8">
    <source>
        <dbReference type="PROSITE" id="PS50188"/>
    </source>
</evidence>
<keyword evidence="1" id="KW-0479">Metal-binding</keyword>
<dbReference type="SUPFAM" id="SSF49899">
    <property type="entry name" value="Concanavalin A-like lectins/glucanases"/>
    <property type="match status" value="1"/>
</dbReference>
<dbReference type="InterPro" id="IPR001870">
    <property type="entry name" value="B30.2/SPRY"/>
</dbReference>
<keyword evidence="2 4" id="KW-0863">Zinc-finger</keyword>
<accession>A0A452HE04</accession>
<evidence type="ECO:0008006" key="11">
    <source>
        <dbReference type="Google" id="ProtNLM"/>
    </source>
</evidence>
<dbReference type="InterPro" id="IPR043136">
    <property type="entry name" value="B30.2/SPRY_sf"/>
</dbReference>
<feature type="domain" description="B box-type" evidence="7">
    <location>
        <begin position="90"/>
        <end position="131"/>
    </location>
</feature>
<dbReference type="InterPro" id="IPR000315">
    <property type="entry name" value="Znf_B-box"/>
</dbReference>
<dbReference type="Ensembl" id="ENSGAGT00000014977.1">
    <property type="protein sequence ID" value="ENSGAGP00000013076.1"/>
    <property type="gene ID" value="ENSGAGG00000010029.1"/>
</dbReference>
<proteinExistence type="predicted"/>
<evidence type="ECO:0000256" key="1">
    <source>
        <dbReference type="ARBA" id="ARBA00022723"/>
    </source>
</evidence>
<dbReference type="Pfam" id="PF13765">
    <property type="entry name" value="PRY"/>
    <property type="match status" value="1"/>
</dbReference>
<feature type="domain" description="B30.2/SPRY" evidence="8">
    <location>
        <begin position="275"/>
        <end position="469"/>
    </location>
</feature>
<dbReference type="PRINTS" id="PR01407">
    <property type="entry name" value="BUTYPHLNCDUF"/>
</dbReference>
<evidence type="ECO:0000313" key="9">
    <source>
        <dbReference type="Ensembl" id="ENSGAGP00000013076.1"/>
    </source>
</evidence>
<dbReference type="STRING" id="38772.ENSGAGP00000013076"/>
<dbReference type="Proteomes" id="UP000291020">
    <property type="component" value="Unassembled WGS sequence"/>
</dbReference>
<dbReference type="AlphaFoldDB" id="A0A452HE04"/>
<evidence type="ECO:0000256" key="2">
    <source>
        <dbReference type="ARBA" id="ARBA00022771"/>
    </source>
</evidence>
<evidence type="ECO:0000259" key="6">
    <source>
        <dbReference type="PROSITE" id="PS50089"/>
    </source>
</evidence>
<dbReference type="SUPFAM" id="SSF57845">
    <property type="entry name" value="B-box zinc-binding domain"/>
    <property type="match status" value="1"/>
</dbReference>
<dbReference type="CDD" id="cd12888">
    <property type="entry name" value="SPRY_PRY_TRIM7_like"/>
    <property type="match status" value="1"/>
</dbReference>
<dbReference type="InterPro" id="IPR006574">
    <property type="entry name" value="PRY"/>
</dbReference>
<dbReference type="FunFam" id="2.60.120.920:FF:000004">
    <property type="entry name" value="Butyrophilin subfamily 1 member A1"/>
    <property type="match status" value="1"/>
</dbReference>
<feature type="coiled-coil region" evidence="5">
    <location>
        <begin position="178"/>
        <end position="227"/>
    </location>
</feature>
<evidence type="ECO:0000256" key="3">
    <source>
        <dbReference type="ARBA" id="ARBA00022833"/>
    </source>
</evidence>
<protein>
    <recommendedName>
        <fullName evidence="11">Tripartite motif containing 39</fullName>
    </recommendedName>
</protein>
<dbReference type="SMART" id="SM00589">
    <property type="entry name" value="PRY"/>
    <property type="match status" value="1"/>
</dbReference>
<dbReference type="PROSITE" id="PS50188">
    <property type="entry name" value="B302_SPRY"/>
    <property type="match status" value="1"/>
</dbReference>
<dbReference type="InterPro" id="IPR017907">
    <property type="entry name" value="Znf_RING_CS"/>
</dbReference>
<dbReference type="Pfam" id="PF15227">
    <property type="entry name" value="zf-C3HC4_4"/>
    <property type="match status" value="1"/>
</dbReference>
<dbReference type="CDD" id="cd19762">
    <property type="entry name" value="Bbox2_TRIM7-like"/>
    <property type="match status" value="1"/>
</dbReference>
<dbReference type="Pfam" id="PF00643">
    <property type="entry name" value="zf-B_box"/>
    <property type="match status" value="1"/>
</dbReference>
<reference evidence="9" key="3">
    <citation type="submission" date="2025-09" db="UniProtKB">
        <authorList>
            <consortium name="Ensembl"/>
        </authorList>
    </citation>
    <scope>IDENTIFICATION</scope>
</reference>
<dbReference type="Gene3D" id="2.60.120.920">
    <property type="match status" value="1"/>
</dbReference>
<dbReference type="PROSITE" id="PS50089">
    <property type="entry name" value="ZF_RING_2"/>
    <property type="match status" value="1"/>
</dbReference>
<reference evidence="9" key="2">
    <citation type="submission" date="2025-08" db="UniProtKB">
        <authorList>
            <consortium name="Ensembl"/>
        </authorList>
    </citation>
    <scope>IDENTIFICATION</scope>
</reference>
<dbReference type="InterPro" id="IPR003879">
    <property type="entry name" value="Butyrophylin_SPRY"/>
</dbReference>
<dbReference type="Pfam" id="PF00622">
    <property type="entry name" value="SPRY"/>
    <property type="match status" value="1"/>
</dbReference>
<dbReference type="CDD" id="cd16594">
    <property type="entry name" value="RING-HC_TRIM7-like_C-IV"/>
    <property type="match status" value="1"/>
</dbReference>
<dbReference type="Gene3D" id="3.30.40.10">
    <property type="entry name" value="Zinc/RING finger domain, C3HC4 (zinc finger)"/>
    <property type="match status" value="1"/>
</dbReference>
<dbReference type="PANTHER" id="PTHR24103">
    <property type="entry name" value="E3 UBIQUITIN-PROTEIN LIGASE TRIM"/>
    <property type="match status" value="1"/>
</dbReference>
<evidence type="ECO:0000256" key="4">
    <source>
        <dbReference type="PROSITE-ProRule" id="PRU00024"/>
    </source>
</evidence>
<evidence type="ECO:0000313" key="10">
    <source>
        <dbReference type="Proteomes" id="UP000291020"/>
    </source>
</evidence>
<dbReference type="SMART" id="SM00449">
    <property type="entry name" value="SPRY"/>
    <property type="match status" value="1"/>
</dbReference>
<dbReference type="InterPro" id="IPR013320">
    <property type="entry name" value="ConA-like_dom_sf"/>
</dbReference>
<name>A0A452HE04_9SAUR</name>
<dbReference type="PROSITE" id="PS00518">
    <property type="entry name" value="ZF_RING_1"/>
    <property type="match status" value="1"/>
</dbReference>
<dbReference type="GO" id="GO:0008270">
    <property type="term" value="F:zinc ion binding"/>
    <property type="evidence" value="ECO:0007669"/>
    <property type="project" value="UniProtKB-KW"/>
</dbReference>
<sequence>MAAADPAQLFLGELTCSVCLDYFQDPVALDCGHNFCQACINVWWAGVKTDFCCPECRDTFSHRNYKRNRQLKNIVEASRTLRLESTSEPEVSRVCKKHSEVLKVFCREDQTPICMVCHLSRDHKDHTVVPIDEAAQDYKKNRKEVLTFRSNEEKKSQELLVSTETERQKIVSEFQQLRQFLEKQERFQLAQLDETEQDIIKKRDEYIDRLNEEISLLNKLIYELYKKCRQSASEFLQGRACIMCTGFQSQRSQYNLICILLTSKLYYPVKERSQKHRSETWKNPVKKAHLPGAINVTLDPDTAHPELIVSEDWKSVRRGDTGQALPNNPERFDTELCVLGCEGFTSGRHCWEVEAKGLCAVGVARKSVSRKGKINFRPKYGVWAVEWSGEQWCLAPTSPVTSLFLIKAPSRIRVYLDYERGKVAFIDAGKGDPIFTFPTTFFGGKRICPFFRVGFSSLSGLFHPSSQITLCP</sequence>
<dbReference type="InterPro" id="IPR013083">
    <property type="entry name" value="Znf_RING/FYVE/PHD"/>
</dbReference>
<feature type="domain" description="RING-type" evidence="6">
    <location>
        <begin position="16"/>
        <end position="57"/>
    </location>
</feature>
<dbReference type="Gene3D" id="3.30.160.60">
    <property type="entry name" value="Classic Zinc Finger"/>
    <property type="match status" value="1"/>
</dbReference>
<dbReference type="InterPro" id="IPR001841">
    <property type="entry name" value="Znf_RING"/>
</dbReference>
<evidence type="ECO:0000259" key="7">
    <source>
        <dbReference type="PROSITE" id="PS50119"/>
    </source>
</evidence>